<keyword evidence="3" id="KW-1185">Reference proteome</keyword>
<dbReference type="Proteomes" id="UP001652431">
    <property type="component" value="Unassembled WGS sequence"/>
</dbReference>
<accession>A0ABT2RQL5</accession>
<evidence type="ECO:0000313" key="3">
    <source>
        <dbReference type="Proteomes" id="UP001652431"/>
    </source>
</evidence>
<dbReference type="Pfam" id="PF09820">
    <property type="entry name" value="AAA-ATPase_like"/>
    <property type="match status" value="1"/>
</dbReference>
<protein>
    <submittedName>
        <fullName evidence="2">AAA family ATPase</fullName>
    </submittedName>
</protein>
<dbReference type="InterPro" id="IPR018631">
    <property type="entry name" value="AAA-ATPase-like_dom"/>
</dbReference>
<reference evidence="2 3" key="1">
    <citation type="journal article" date="2021" name="ISME Commun">
        <title>Automated analysis of genomic sequences facilitates high-throughput and comprehensive description of bacteria.</title>
        <authorList>
            <person name="Hitch T.C.A."/>
        </authorList>
    </citation>
    <scope>NUCLEOTIDE SEQUENCE [LARGE SCALE GENOMIC DNA]</scope>
    <source>
        <strain evidence="2 3">Sanger_03</strain>
    </source>
</reference>
<dbReference type="RefSeq" id="WP_262575797.1">
    <property type="nucleotide sequence ID" value="NZ_JAOQJU010000025.1"/>
</dbReference>
<proteinExistence type="predicted"/>
<sequence>MRKAMPIGVDNFEELITNDYHYVDKTMLIKELLDGEIPGC</sequence>
<gene>
    <name evidence="2" type="ORF">OCV99_14410</name>
</gene>
<comment type="caution">
    <text evidence="2">The sequence shown here is derived from an EMBL/GenBank/DDBJ whole genome shotgun (WGS) entry which is preliminary data.</text>
</comment>
<organism evidence="2 3">
    <name type="scientific">Dorea acetigenes</name>
    <dbReference type="NCBI Taxonomy" id="2981787"/>
    <lineage>
        <taxon>Bacteria</taxon>
        <taxon>Bacillati</taxon>
        <taxon>Bacillota</taxon>
        <taxon>Clostridia</taxon>
        <taxon>Lachnospirales</taxon>
        <taxon>Lachnospiraceae</taxon>
        <taxon>Dorea</taxon>
    </lineage>
</organism>
<evidence type="ECO:0000313" key="2">
    <source>
        <dbReference type="EMBL" id="MCU6687701.1"/>
    </source>
</evidence>
<evidence type="ECO:0000259" key="1">
    <source>
        <dbReference type="Pfam" id="PF09820"/>
    </source>
</evidence>
<dbReference type="EMBL" id="JAOQJU010000025">
    <property type="protein sequence ID" value="MCU6687701.1"/>
    <property type="molecule type" value="Genomic_DNA"/>
</dbReference>
<name>A0ABT2RQL5_9FIRM</name>
<feature type="domain" description="AAA-ATPase-like" evidence="1">
    <location>
        <begin position="6"/>
        <end position="34"/>
    </location>
</feature>